<dbReference type="InterPro" id="IPR001173">
    <property type="entry name" value="Glyco_trans_2-like"/>
</dbReference>
<reference evidence="2 3" key="1">
    <citation type="submission" date="2015-09" db="EMBL/GenBank/DDBJ databases">
        <authorList>
            <consortium name="Pathogen Informatics"/>
        </authorList>
    </citation>
    <scope>NUCLEOTIDE SEQUENCE [LARGE SCALE GENOMIC DNA]</scope>
    <source>
        <strain evidence="2 3">2789STDY5608868</strain>
    </source>
</reference>
<name>A0A173RG05_ANAHA</name>
<evidence type="ECO:0000313" key="3">
    <source>
        <dbReference type="Proteomes" id="UP000095598"/>
    </source>
</evidence>
<evidence type="ECO:0000313" key="2">
    <source>
        <dbReference type="EMBL" id="CUM76656.1"/>
    </source>
</evidence>
<dbReference type="PANTHER" id="PTHR22916:SF3">
    <property type="entry name" value="UDP-GLCNAC:BETAGAL BETA-1,3-N-ACETYLGLUCOSAMINYLTRANSFERASE-LIKE PROTEIN 1"/>
    <property type="match status" value="1"/>
</dbReference>
<dbReference type="Proteomes" id="UP000095598">
    <property type="component" value="Unassembled WGS sequence"/>
</dbReference>
<feature type="domain" description="Glycosyltransferase 2-like" evidence="1">
    <location>
        <begin position="4"/>
        <end position="162"/>
    </location>
</feature>
<dbReference type="Gene3D" id="3.90.550.10">
    <property type="entry name" value="Spore Coat Polysaccharide Biosynthesis Protein SpsA, Chain A"/>
    <property type="match status" value="1"/>
</dbReference>
<protein>
    <submittedName>
        <fullName evidence="2">Hyaluronan synthase</fullName>
        <ecNumber evidence="2">2.4.1.212</ecNumber>
    </submittedName>
</protein>
<dbReference type="EC" id="2.4.1.212" evidence="2"/>
<dbReference type="PANTHER" id="PTHR22916">
    <property type="entry name" value="GLYCOSYLTRANSFERASE"/>
    <property type="match status" value="1"/>
</dbReference>
<organism evidence="2 3">
    <name type="scientific">Anaerostipes hadrus</name>
    <dbReference type="NCBI Taxonomy" id="649756"/>
    <lineage>
        <taxon>Bacteria</taxon>
        <taxon>Bacillati</taxon>
        <taxon>Bacillota</taxon>
        <taxon>Clostridia</taxon>
        <taxon>Lachnospirales</taxon>
        <taxon>Lachnospiraceae</taxon>
        <taxon>Anaerostipes</taxon>
    </lineage>
</organism>
<dbReference type="EMBL" id="CYXT01000002">
    <property type="protein sequence ID" value="CUM76656.1"/>
    <property type="molecule type" value="Genomic_DNA"/>
</dbReference>
<accession>A0A173RG05</accession>
<gene>
    <name evidence="2" type="primary">hyaD_6</name>
    <name evidence="2" type="ORF">ERS852425_00479</name>
</gene>
<dbReference type="CDD" id="cd00761">
    <property type="entry name" value="Glyco_tranf_GTA_type"/>
    <property type="match status" value="1"/>
</dbReference>
<keyword evidence="2" id="KW-0328">Glycosyltransferase</keyword>
<dbReference type="GO" id="GO:0050501">
    <property type="term" value="F:hyaluronan synthase activity"/>
    <property type="evidence" value="ECO:0007669"/>
    <property type="project" value="UniProtKB-EC"/>
</dbReference>
<dbReference type="AlphaFoldDB" id="A0A173RG05"/>
<keyword evidence="2" id="KW-0808">Transferase</keyword>
<dbReference type="Pfam" id="PF00535">
    <property type="entry name" value="Glycos_transf_2"/>
    <property type="match status" value="1"/>
</dbReference>
<evidence type="ECO:0000259" key="1">
    <source>
        <dbReference type="Pfam" id="PF00535"/>
    </source>
</evidence>
<dbReference type="InterPro" id="IPR029044">
    <property type="entry name" value="Nucleotide-diphossugar_trans"/>
</dbReference>
<proteinExistence type="predicted"/>
<dbReference type="RefSeq" id="WP_055257803.1">
    <property type="nucleotide sequence ID" value="NZ_CYXT01000002.1"/>
</dbReference>
<sequence>MKISVVIPVYNGEKYLKECINSVLNQPYKDIEIITINDGSKDNSVDILNKVAQTDKRLNVIDQKNHGVAYTRNKGIDIATGNYIVFLDQDDMWVTDFLTEDVINEIKQEKCDMVSFAYYQANQDISRLKLIERQRKIIDHPKENAGENYRHHSSYMYNIELLKKYHIDTDEYRNEDERFRMKCIYFANKILYLDKAIFIYRNNSFSVTHGNEDVKKVFFSSLEGYEKLRNQSVQYQWLMEYCDNTQLRLLLGLFQNSSNKECAIYEKTYHYKELWEKHGWLSGRDKKEWKLYRNNRKFFVIKSKGKRFIIIILRYLSQNRFLKKFYESKKYPLKRDEVNEIGKNKGIISNS</sequence>
<dbReference type="SUPFAM" id="SSF53448">
    <property type="entry name" value="Nucleotide-diphospho-sugar transferases"/>
    <property type="match status" value="1"/>
</dbReference>